<organism evidence="1">
    <name type="scientific">freshwater metagenome</name>
    <dbReference type="NCBI Taxonomy" id="449393"/>
    <lineage>
        <taxon>unclassified sequences</taxon>
        <taxon>metagenomes</taxon>
        <taxon>ecological metagenomes</taxon>
    </lineage>
</organism>
<gene>
    <name evidence="1" type="ORF">UFOPK1412_00733</name>
</gene>
<reference evidence="1" key="1">
    <citation type="submission" date="2020-05" db="EMBL/GenBank/DDBJ databases">
        <authorList>
            <person name="Chiriac C."/>
            <person name="Salcher M."/>
            <person name="Ghai R."/>
            <person name="Kavagutti S V."/>
        </authorList>
    </citation>
    <scope>NUCLEOTIDE SEQUENCE</scope>
</reference>
<accession>A0A6J6BWV8</accession>
<name>A0A6J6BWV8_9ZZZZ</name>
<protein>
    <submittedName>
        <fullName evidence="1">Unannotated protein</fullName>
    </submittedName>
</protein>
<dbReference type="EMBL" id="CAEZSI010000094">
    <property type="protein sequence ID" value="CAB4542733.1"/>
    <property type="molecule type" value="Genomic_DNA"/>
</dbReference>
<dbReference type="AlphaFoldDB" id="A0A6J6BWV8"/>
<proteinExistence type="predicted"/>
<evidence type="ECO:0000313" key="1">
    <source>
        <dbReference type="EMBL" id="CAB4542733.1"/>
    </source>
</evidence>
<sequence length="121" mass="13021">MSSCEIARAKSSGVNAPIIESATFGPTPETVCTSSKRLRISSLRKPNKVKESSRTTSEVNNVVGAPRVNPELVAGLINTLSPTPPTSIMHLSLAIDRTVPVNVEIIYPRSFRRRDFSAATA</sequence>